<evidence type="ECO:0000313" key="2">
    <source>
        <dbReference type="Proteomes" id="UP000001844"/>
    </source>
</evidence>
<dbReference type="Proteomes" id="UP000001844">
    <property type="component" value="Chromosome"/>
</dbReference>
<proteinExistence type="predicted"/>
<dbReference type="OrthoDB" id="6693433at2"/>
<dbReference type="RefSeq" id="WP_013032077.1">
    <property type="nucleotide sequence ID" value="NC_013960.1"/>
</dbReference>
<dbReference type="EMBL" id="CP001798">
    <property type="protein sequence ID" value="ADE14185.1"/>
    <property type="molecule type" value="Genomic_DNA"/>
</dbReference>
<name>D5BYX2_NITHN</name>
<dbReference type="HOGENOM" id="CLU_2356856_0_0_6"/>
<accession>D5BYX2</accession>
<gene>
    <name evidence="1" type="ordered locus">Nhal_1012</name>
</gene>
<organism evidence="1 2">
    <name type="scientific">Nitrosococcus halophilus (strain Nc4)</name>
    <dbReference type="NCBI Taxonomy" id="472759"/>
    <lineage>
        <taxon>Bacteria</taxon>
        <taxon>Pseudomonadati</taxon>
        <taxon>Pseudomonadota</taxon>
        <taxon>Gammaproteobacteria</taxon>
        <taxon>Chromatiales</taxon>
        <taxon>Chromatiaceae</taxon>
        <taxon>Nitrosococcus</taxon>
    </lineage>
</organism>
<evidence type="ECO:0000313" key="1">
    <source>
        <dbReference type="EMBL" id="ADE14185.1"/>
    </source>
</evidence>
<dbReference type="AlphaFoldDB" id="D5BYX2"/>
<keyword evidence="2" id="KW-1185">Reference proteome</keyword>
<dbReference type="SUPFAM" id="SSF117074">
    <property type="entry name" value="Hypothetical protein PA1324"/>
    <property type="match status" value="1"/>
</dbReference>
<reference evidence="2" key="1">
    <citation type="submission" date="2010-04" db="EMBL/GenBank/DDBJ databases">
        <title>Complete genome sequence of Nitrosococcus halophilus Nc4, a salt-adapted, aerobic obligate ammonia-oxidizing sulfur purple bacterium.</title>
        <authorList>
            <consortium name="US DOE Joint Genome Institute"/>
            <person name="Campbell M.A."/>
            <person name="Malfatti S.A."/>
            <person name="Chain P.S.G."/>
            <person name="Heidelberg J.F."/>
            <person name="Ward B.B."/>
            <person name="Klotz M.G."/>
        </authorList>
    </citation>
    <scope>NUCLEOTIDE SEQUENCE [LARGE SCALE GENOMIC DNA]</scope>
    <source>
        <strain evidence="2">Nc4</strain>
    </source>
</reference>
<dbReference type="STRING" id="472759.Nhal_1012"/>
<protein>
    <recommendedName>
        <fullName evidence="3">Carboxypeptidase regulatory-like domain-containing protein</fullName>
    </recommendedName>
</protein>
<dbReference type="KEGG" id="nhl:Nhal_1012"/>
<dbReference type="eggNOG" id="ENOG50342XN">
    <property type="taxonomic scope" value="Bacteria"/>
</dbReference>
<sequence>MSSVVLSGQLIVKRTDQYAGNHRIHGTVRLEATPADTRRVLLLDKRNFHVIAQTFTAQEGTYAFEHIASGTFLVAGQDLQTNFHPDIVRVDSEPMP</sequence>
<evidence type="ECO:0008006" key="3">
    <source>
        <dbReference type="Google" id="ProtNLM"/>
    </source>
</evidence>